<evidence type="ECO:0000313" key="1">
    <source>
        <dbReference type="EMBL" id="MBD2568007.1"/>
    </source>
</evidence>
<dbReference type="RefSeq" id="WP_190713499.1">
    <property type="nucleotide sequence ID" value="NZ_JACJST010000006.1"/>
</dbReference>
<evidence type="ECO:0000313" key="2">
    <source>
        <dbReference type="Proteomes" id="UP000640531"/>
    </source>
</evidence>
<accession>A0ABR8FE41</accession>
<reference evidence="1 2" key="1">
    <citation type="journal article" date="2020" name="ISME J.">
        <title>Comparative genomics reveals insights into cyanobacterial evolution and habitat adaptation.</title>
        <authorList>
            <person name="Chen M.Y."/>
            <person name="Teng W.K."/>
            <person name="Zhao L."/>
            <person name="Hu C.X."/>
            <person name="Zhou Y.K."/>
            <person name="Han B.P."/>
            <person name="Song L.R."/>
            <person name="Shu W.S."/>
        </authorList>
    </citation>
    <scope>NUCLEOTIDE SEQUENCE [LARGE SCALE GENOMIC DNA]</scope>
    <source>
        <strain evidence="1 2">FACHB-196</strain>
    </source>
</reference>
<comment type="caution">
    <text evidence="1">The sequence shown here is derived from an EMBL/GenBank/DDBJ whole genome shotgun (WGS) entry which is preliminary data.</text>
</comment>
<organism evidence="1 2">
    <name type="scientific">Anabaena lutea FACHB-196</name>
    <dbReference type="NCBI Taxonomy" id="2692881"/>
    <lineage>
        <taxon>Bacteria</taxon>
        <taxon>Bacillati</taxon>
        <taxon>Cyanobacteriota</taxon>
        <taxon>Cyanophyceae</taxon>
        <taxon>Nostocales</taxon>
        <taxon>Nostocaceae</taxon>
        <taxon>Anabaena</taxon>
    </lineage>
</organism>
<dbReference type="EMBL" id="JACJST010000006">
    <property type="protein sequence ID" value="MBD2568007.1"/>
    <property type="molecule type" value="Genomic_DNA"/>
</dbReference>
<gene>
    <name evidence="1" type="ORF">H6G59_08815</name>
</gene>
<evidence type="ECO:0008006" key="3">
    <source>
        <dbReference type="Google" id="ProtNLM"/>
    </source>
</evidence>
<proteinExistence type="predicted"/>
<dbReference type="Proteomes" id="UP000640531">
    <property type="component" value="Unassembled WGS sequence"/>
</dbReference>
<sequence length="181" mass="20240">MQITHSHVLLDACCIFNFCASGQFLAILKSLPAEIVVTTVVQERELNTLQKLQEEENDAVLEFEEAIQTGLLKVVDFESEAEEESFVNYAAVLDDGESASCAIAFHRGWAIATDDKGAIKFIQRTAPHIQVISTPEIIKHWSDVENIDSSTLRNVLQAIRSKANYSPPNDHPLRNWWTNAS</sequence>
<keyword evidence="2" id="KW-1185">Reference proteome</keyword>
<name>A0ABR8FE41_9NOST</name>
<protein>
    <recommendedName>
        <fullName evidence="3">PIN domain-containing protein</fullName>
    </recommendedName>
</protein>